<sequence>MVNLDLELVYSPKQVHEHLRVSDSSLRKYAMALEARGYKFRKEDNGNRIFTQHDIDIFEILKQRLDAGQSMKTAASSTMNHVRKNVPRTLPVPVAPAVPPAAPQASQAVTERSADAFKQKFEEGFAVLLEDRIHTAIKPLIEGVTQLSGLVADLTNQNKQLLSQNQELRTMLPAPRDIEEEKRQQREFVDEVKVLHEKQKKLEQQHYEELKRQNEEIQKLIPPAPDLEKERCERTNEYLTIRRINLALEKEAYEHWSRKPEHERIRKIGLFKKEENIEVRNQFIKSYMDEYFEDRLRGEFAQ</sequence>
<gene>
    <name evidence="2" type="ORF">RQP52_15700</name>
</gene>
<dbReference type="RefSeq" id="WP_315952712.1">
    <property type="nucleotide sequence ID" value="NZ_JAWCUD010000004.1"/>
</dbReference>
<organism evidence="2 3">
    <name type="scientific">Paenibacillus violae</name>
    <dbReference type="NCBI Taxonomy" id="3077234"/>
    <lineage>
        <taxon>Bacteria</taxon>
        <taxon>Bacillati</taxon>
        <taxon>Bacillota</taxon>
        <taxon>Bacilli</taxon>
        <taxon>Bacillales</taxon>
        <taxon>Paenibacillaceae</taxon>
        <taxon>Paenibacillus</taxon>
    </lineage>
</organism>
<proteinExistence type="predicted"/>
<keyword evidence="3" id="KW-1185">Reference proteome</keyword>
<evidence type="ECO:0008006" key="4">
    <source>
        <dbReference type="Google" id="ProtNLM"/>
    </source>
</evidence>
<reference evidence="2 3" key="1">
    <citation type="submission" date="2023-10" db="EMBL/GenBank/DDBJ databases">
        <title>Paenibacillus strain PFR10 Genome sequencing and assembly.</title>
        <authorList>
            <person name="Kim I."/>
        </authorList>
    </citation>
    <scope>NUCLEOTIDE SEQUENCE [LARGE SCALE GENOMIC DNA]</scope>
    <source>
        <strain evidence="2 3">PFR10</strain>
    </source>
</reference>
<dbReference type="Gene3D" id="1.10.1660.10">
    <property type="match status" value="1"/>
</dbReference>
<accession>A0ABU3REM5</accession>
<keyword evidence="1" id="KW-0175">Coiled coil</keyword>
<feature type="coiled-coil region" evidence="1">
    <location>
        <begin position="151"/>
        <end position="220"/>
    </location>
</feature>
<dbReference type="EMBL" id="JAWCUD010000004">
    <property type="protein sequence ID" value="MDU0202548.1"/>
    <property type="molecule type" value="Genomic_DNA"/>
</dbReference>
<comment type="caution">
    <text evidence="2">The sequence shown here is derived from an EMBL/GenBank/DDBJ whole genome shotgun (WGS) entry which is preliminary data.</text>
</comment>
<evidence type="ECO:0000313" key="3">
    <source>
        <dbReference type="Proteomes" id="UP001260980"/>
    </source>
</evidence>
<evidence type="ECO:0000256" key="1">
    <source>
        <dbReference type="SAM" id="Coils"/>
    </source>
</evidence>
<name>A0ABU3REM5_9BACL</name>
<protein>
    <recommendedName>
        <fullName evidence="4">HTH merR-type domain-containing protein</fullName>
    </recommendedName>
</protein>
<evidence type="ECO:0000313" key="2">
    <source>
        <dbReference type="EMBL" id="MDU0202548.1"/>
    </source>
</evidence>
<dbReference type="Proteomes" id="UP001260980">
    <property type="component" value="Unassembled WGS sequence"/>
</dbReference>